<evidence type="ECO:0000256" key="17">
    <source>
        <dbReference type="ARBA" id="ARBA00024626"/>
    </source>
</evidence>
<evidence type="ECO:0000256" key="13">
    <source>
        <dbReference type="ARBA" id="ARBA00022840"/>
    </source>
</evidence>
<dbReference type="InterPro" id="IPR030468">
    <property type="entry name" value="Uba3_N"/>
</dbReference>
<dbReference type="GO" id="GO:0045116">
    <property type="term" value="P:protein neddylation"/>
    <property type="evidence" value="ECO:0007669"/>
    <property type="project" value="UniProtKB-UniRule"/>
</dbReference>
<dbReference type="PANTHER" id="PTHR10953:SF6">
    <property type="entry name" value="NEDD8-ACTIVATING ENZYME E1 CATALYTIC SUBUNIT"/>
    <property type="match status" value="1"/>
</dbReference>
<comment type="catalytic activity">
    <reaction evidence="17 19">
        <text>ATP + [NEDD8 protein] + [E1 NEDD8-activating enzyme]-L-cysteine = AMP + diphosphate + [E1 NEDD8-activating enzyme]-S-[NEDD8 protein]-yl-L-cysteine.</text>
        <dbReference type="EC" id="6.2.1.64"/>
    </reaction>
</comment>
<evidence type="ECO:0000259" key="20">
    <source>
        <dbReference type="Pfam" id="PF00899"/>
    </source>
</evidence>
<comment type="pathway">
    <text evidence="3 19">Protein modification; protein neddylation.</text>
</comment>
<comment type="similarity">
    <text evidence="5">Belongs to the RRP40 family.</text>
</comment>
<evidence type="ECO:0000256" key="8">
    <source>
        <dbReference type="ARBA" id="ARBA00022552"/>
    </source>
</evidence>
<comment type="similarity">
    <text evidence="4 19">Belongs to the ubiquitin-activating E1 family. UBA3 subfamily.</text>
</comment>
<comment type="function">
    <text evidence="19">Catalytic subunit of the dimeric E1 enzyme, which activates NEDD8.</text>
</comment>
<keyword evidence="11 19" id="KW-0833">Ubl conjugation pathway</keyword>
<dbReference type="SUPFAM" id="SSF69572">
    <property type="entry name" value="Activating enzymes of the ubiquitin-like proteins"/>
    <property type="match status" value="1"/>
</dbReference>
<reference evidence="22 23" key="1">
    <citation type="submission" date="2017-01" db="EMBL/GenBank/DDBJ databases">
        <authorList>
            <person name="Mah S.A."/>
            <person name="Swanson W.J."/>
            <person name="Moy G.W."/>
            <person name="Vacquier V.D."/>
        </authorList>
    </citation>
    <scope>NUCLEOTIDE SEQUENCE [LARGE SCALE GENOMIC DNA]</scope>
    <source>
        <strain evidence="22 23">GSMNP</strain>
    </source>
</reference>
<dbReference type="GO" id="GO:0019781">
    <property type="term" value="F:NEDD8 activating enzyme activity"/>
    <property type="evidence" value="ECO:0007669"/>
    <property type="project" value="UniProtKB-UniRule"/>
</dbReference>
<dbReference type="Pfam" id="PF21262">
    <property type="entry name" value="RRP40_S1"/>
    <property type="match status" value="1"/>
</dbReference>
<dbReference type="SUPFAM" id="SSF110324">
    <property type="entry name" value="Ribosomal L27 protein-like"/>
    <property type="match status" value="1"/>
</dbReference>
<evidence type="ECO:0000256" key="12">
    <source>
        <dbReference type="ARBA" id="ARBA00022835"/>
    </source>
</evidence>
<dbReference type="FunFam" id="3.50.50.80:FF:000002">
    <property type="entry name" value="SUMO-activating enzyme subunit 2"/>
    <property type="match status" value="1"/>
</dbReference>
<keyword evidence="10 19" id="KW-0547">Nucleotide-binding</keyword>
<sequence>MSEQTFVFPGNAIDINFLVNPRGEQDAENENEETEQVVTLGPGLFEYNGEVRSFAAGKLLNNSKDSIWVDYNKKRYVAAEGEPVIGTVIARHAEGYRVDIGCAQPANLDSLAFENATKRNKPNIAIGSLVYGRVCLANKHIEPEIECFNSNTGKSEGYGELTDGFVIQTSLMHSRALLKHNPQVLVLLGEHLSFEIAVGLNGYVWIKSPNYEQTILISNAIKNSEYLSESDCKLMLVDKIKTSCVLVVGAGGLGCEILKNLVMTGFRNIHVIDMDTIDLTNLNRQFLFRASDVGKPKATVAANFVNSRISQNAITPHYYKIQDKDDTFYRMFDVVICGLDSFEARRWISSMFVGLVDDSDPSSLKPIIDGGTEGFKGQTRVILPTLNACHECSIHLYGKKTTYPICTIANTPRIAEHCIEWAFIVEWPRIFDYPLDSDNYEHLKWVYSTALARAEQNNISGVTFSLVTGVVKNIIPAIASTNAIISASCVNEALKLISGVQPYLNNYMLYVGDSGIYSHSFELEKNPDCLVCGNASHSIKFDKNSTLEDLIDYFKNNPEL</sequence>
<evidence type="ECO:0000256" key="6">
    <source>
        <dbReference type="ARBA" id="ARBA00015203"/>
    </source>
</evidence>
<dbReference type="FunFam" id="1.10.10.520:FF:000001">
    <property type="entry name" value="NEDD8-activating enzyme E1 catalytic subunit"/>
    <property type="match status" value="1"/>
</dbReference>
<keyword evidence="8" id="KW-0698">rRNA processing</keyword>
<dbReference type="FunFam" id="3.30.1370.10:FF:000038">
    <property type="entry name" value="exosome complex component RRP40"/>
    <property type="match status" value="1"/>
</dbReference>
<evidence type="ECO:0000256" key="9">
    <source>
        <dbReference type="ARBA" id="ARBA00022598"/>
    </source>
</evidence>
<dbReference type="CDD" id="cd01488">
    <property type="entry name" value="Uba3_RUB"/>
    <property type="match status" value="1"/>
</dbReference>
<keyword evidence="9 19" id="KW-0436">Ligase</keyword>
<organism evidence="22 23">
    <name type="scientific">Smittium culicis</name>
    <dbReference type="NCBI Taxonomy" id="133412"/>
    <lineage>
        <taxon>Eukaryota</taxon>
        <taxon>Fungi</taxon>
        <taxon>Fungi incertae sedis</taxon>
        <taxon>Zoopagomycota</taxon>
        <taxon>Kickxellomycotina</taxon>
        <taxon>Harpellomycetes</taxon>
        <taxon>Harpellales</taxon>
        <taxon>Legeriomycetaceae</taxon>
        <taxon>Smittium</taxon>
    </lineage>
</organism>
<dbReference type="EC" id="6.2.1.64" evidence="16 19"/>
<dbReference type="Proteomes" id="UP000187283">
    <property type="component" value="Unassembled WGS sequence"/>
</dbReference>
<dbReference type="InterPro" id="IPR012340">
    <property type="entry name" value="NA-bd_OB-fold"/>
</dbReference>
<dbReference type="GO" id="GO:0005730">
    <property type="term" value="C:nucleolus"/>
    <property type="evidence" value="ECO:0007669"/>
    <property type="project" value="UniProtKB-SubCell"/>
</dbReference>
<evidence type="ECO:0000256" key="3">
    <source>
        <dbReference type="ARBA" id="ARBA00005032"/>
    </source>
</evidence>
<evidence type="ECO:0000256" key="7">
    <source>
        <dbReference type="ARBA" id="ARBA00022490"/>
    </source>
</evidence>
<keyword evidence="13 19" id="KW-0067">ATP-binding</keyword>
<evidence type="ECO:0000256" key="11">
    <source>
        <dbReference type="ARBA" id="ARBA00022786"/>
    </source>
</evidence>
<keyword evidence="23" id="KW-1185">Reference proteome</keyword>
<dbReference type="InterPro" id="IPR004088">
    <property type="entry name" value="KH_dom_type_1"/>
</dbReference>
<dbReference type="CDD" id="cd05790">
    <property type="entry name" value="S1_Rrp40"/>
    <property type="match status" value="1"/>
</dbReference>
<evidence type="ECO:0000256" key="2">
    <source>
        <dbReference type="ARBA" id="ARBA00004604"/>
    </source>
</evidence>
<dbReference type="Pfam" id="PF15985">
    <property type="entry name" value="KH_6"/>
    <property type="match status" value="1"/>
</dbReference>
<feature type="active site" description="Glycyl thioester intermediate" evidence="18">
    <location>
        <position position="406"/>
    </location>
</feature>
<dbReference type="UniPathway" id="UPA00885"/>
<name>A0A1R1YES5_9FUNG</name>
<evidence type="ECO:0000256" key="14">
    <source>
        <dbReference type="ARBA" id="ARBA00022884"/>
    </source>
</evidence>
<dbReference type="CDD" id="cd22526">
    <property type="entry name" value="KH-I_Rrp40"/>
    <property type="match status" value="1"/>
</dbReference>
<evidence type="ECO:0000256" key="15">
    <source>
        <dbReference type="ARBA" id="ARBA00023242"/>
    </source>
</evidence>
<dbReference type="InterPro" id="IPR023318">
    <property type="entry name" value="Ub_act_enz_dom_a_sf"/>
</dbReference>
<dbReference type="GO" id="GO:0005524">
    <property type="term" value="F:ATP binding"/>
    <property type="evidence" value="ECO:0007669"/>
    <property type="project" value="UniProtKB-UniRule"/>
</dbReference>
<feature type="domain" description="THIF-type NAD/FAD binding fold" evidence="20">
    <location>
        <begin position="237"/>
        <end position="530"/>
    </location>
</feature>
<evidence type="ECO:0000313" key="23">
    <source>
        <dbReference type="Proteomes" id="UP000187283"/>
    </source>
</evidence>
<dbReference type="SUPFAM" id="SSF50249">
    <property type="entry name" value="Nucleic acid-binding proteins"/>
    <property type="match status" value="1"/>
</dbReference>
<evidence type="ECO:0000256" key="1">
    <source>
        <dbReference type="ARBA" id="ARBA00004496"/>
    </source>
</evidence>
<evidence type="ECO:0000256" key="5">
    <source>
        <dbReference type="ARBA" id="ARBA00007841"/>
    </source>
</evidence>
<keyword evidence="14" id="KW-0694">RNA-binding</keyword>
<comment type="subcellular location">
    <subcellularLocation>
        <location evidence="1">Cytoplasm</location>
    </subcellularLocation>
    <subcellularLocation>
        <location evidence="2">Nucleus</location>
        <location evidence="2">Nucleolus</location>
    </subcellularLocation>
</comment>
<dbReference type="Gene3D" id="3.40.50.720">
    <property type="entry name" value="NAD(P)-binding Rossmann-like Domain"/>
    <property type="match status" value="1"/>
</dbReference>
<dbReference type="GO" id="GO:0003723">
    <property type="term" value="F:RNA binding"/>
    <property type="evidence" value="ECO:0007669"/>
    <property type="project" value="UniProtKB-KW"/>
</dbReference>
<feature type="domain" description="K Homology" evidence="21">
    <location>
        <begin position="164"/>
        <end position="210"/>
    </location>
</feature>
<accession>A0A1R1YES5</accession>
<dbReference type="SUPFAM" id="SSF54791">
    <property type="entry name" value="Eukaryotic type KH-domain (KH-domain type I)"/>
    <property type="match status" value="1"/>
</dbReference>
<dbReference type="STRING" id="133412.A0A1R1YES5"/>
<protein>
    <recommendedName>
        <fullName evidence="6 19">NEDD8-activating enzyme E1 catalytic subunit</fullName>
        <ecNumber evidence="16 19">6.2.1.64</ecNumber>
    </recommendedName>
</protein>
<dbReference type="GO" id="GO:0005737">
    <property type="term" value="C:cytoplasm"/>
    <property type="evidence" value="ECO:0007669"/>
    <property type="project" value="UniProtKB-SubCell"/>
</dbReference>
<dbReference type="InterPro" id="IPR035985">
    <property type="entry name" value="Ubiquitin-activating_enz"/>
</dbReference>
<dbReference type="InterPro" id="IPR045886">
    <property type="entry name" value="ThiF/MoeB/HesA"/>
</dbReference>
<dbReference type="InterPro" id="IPR000594">
    <property type="entry name" value="ThiF_NAD_FAD-bd"/>
</dbReference>
<dbReference type="InterPro" id="IPR049469">
    <property type="entry name" value="RRP40_KH-I"/>
</dbReference>
<dbReference type="EMBL" id="LSSN01000195">
    <property type="protein sequence ID" value="OMJ25295.1"/>
    <property type="molecule type" value="Genomic_DNA"/>
</dbReference>
<keyword evidence="15" id="KW-0539">Nucleus</keyword>
<dbReference type="Pfam" id="PF00899">
    <property type="entry name" value="ThiF"/>
    <property type="match status" value="1"/>
</dbReference>
<dbReference type="AlphaFoldDB" id="A0A1R1YES5"/>
<evidence type="ECO:0000256" key="18">
    <source>
        <dbReference type="PROSITE-ProRule" id="PRU10132"/>
    </source>
</evidence>
<evidence type="ECO:0000256" key="19">
    <source>
        <dbReference type="RuleBase" id="RU368009"/>
    </source>
</evidence>
<dbReference type="Gene3D" id="2.40.50.100">
    <property type="match status" value="1"/>
</dbReference>
<evidence type="ECO:0000256" key="16">
    <source>
        <dbReference type="ARBA" id="ARBA00023624"/>
    </source>
</evidence>
<keyword evidence="7" id="KW-0963">Cytoplasm</keyword>
<dbReference type="PANTHER" id="PTHR10953">
    <property type="entry name" value="UBIQUITIN-ACTIVATING ENZYME E1"/>
    <property type="match status" value="1"/>
</dbReference>
<dbReference type="OrthoDB" id="340500at2759"/>
<dbReference type="InterPro" id="IPR037319">
    <property type="entry name" value="Rrp40_S1"/>
</dbReference>
<dbReference type="InterPro" id="IPR036612">
    <property type="entry name" value="KH_dom_type_1_sf"/>
</dbReference>
<dbReference type="GO" id="GO:0000178">
    <property type="term" value="C:exosome (RNase complex)"/>
    <property type="evidence" value="ECO:0007669"/>
    <property type="project" value="UniProtKB-KW"/>
</dbReference>
<dbReference type="Gene3D" id="1.10.10.520">
    <property type="entry name" value="Ubiquitin activating enzymes (Uba3). Chain: B, domain 2"/>
    <property type="match status" value="1"/>
</dbReference>
<evidence type="ECO:0000256" key="4">
    <source>
        <dbReference type="ARBA" id="ARBA00006310"/>
    </source>
</evidence>
<gene>
    <name evidence="22" type="ORF">AYI70_g1001</name>
</gene>
<dbReference type="Gene3D" id="2.40.50.140">
    <property type="entry name" value="Nucleic acid-binding proteins"/>
    <property type="match status" value="1"/>
</dbReference>
<evidence type="ECO:0000259" key="21">
    <source>
        <dbReference type="Pfam" id="PF15985"/>
    </source>
</evidence>
<dbReference type="Gene3D" id="3.30.1370.10">
    <property type="entry name" value="K Homology domain, type 1"/>
    <property type="match status" value="1"/>
</dbReference>
<evidence type="ECO:0000256" key="10">
    <source>
        <dbReference type="ARBA" id="ARBA00022741"/>
    </source>
</evidence>
<dbReference type="InterPro" id="IPR033127">
    <property type="entry name" value="UBQ-activ_enz_E1_Cys_AS"/>
</dbReference>
<evidence type="ECO:0000313" key="22">
    <source>
        <dbReference type="EMBL" id="OMJ25295.1"/>
    </source>
</evidence>
<dbReference type="GO" id="GO:0010468">
    <property type="term" value="P:regulation of gene expression"/>
    <property type="evidence" value="ECO:0007669"/>
    <property type="project" value="UniProtKB-ARBA"/>
</dbReference>
<dbReference type="FunFam" id="2.40.50.140:FF:000112">
    <property type="entry name" value="Exosome complex component RRP40"/>
    <property type="match status" value="1"/>
</dbReference>
<proteinExistence type="inferred from homology"/>
<dbReference type="GO" id="GO:0006364">
    <property type="term" value="P:rRNA processing"/>
    <property type="evidence" value="ECO:0007669"/>
    <property type="project" value="UniProtKB-KW"/>
</dbReference>
<comment type="caution">
    <text evidence="22">The sequence shown here is derived from an EMBL/GenBank/DDBJ whole genome shotgun (WGS) entry which is preliminary data.</text>
</comment>
<keyword evidence="12" id="KW-0271">Exosome</keyword>
<dbReference type="PROSITE" id="PS00865">
    <property type="entry name" value="UBIQUITIN_ACTIVAT_2"/>
    <property type="match status" value="1"/>
</dbReference>